<dbReference type="Proteomes" id="UP000000763">
    <property type="component" value="Chromosome 9"/>
</dbReference>
<feature type="compositionally biased region" description="Acidic residues" evidence="1">
    <location>
        <begin position="180"/>
        <end position="190"/>
    </location>
</feature>
<sequence length="190" mass="21038">MDSGRHVVHGGVVVAIWATVALRPAIKRFDQHWQTRYTYVYISPSSCTARRLRGRSSRPNSLNSRAATRRASTLAALSVFAQAGRRVGKRSAGLQRNSANFYAIETAAFLRARGPCNRRFPFFHVTAAAASPIVGLRHPPPRLRPLQPPPLHHLSLVANTLLSRLAPRSASPDDEKSEREEEGEEGRERG</sequence>
<gene>
    <name evidence="3" type="primary">OJ1294_G06.5</name>
</gene>
<evidence type="ECO:0000313" key="3">
    <source>
        <dbReference type="EMBL" id="BAD28356.1"/>
    </source>
</evidence>
<organism evidence="3 4">
    <name type="scientific">Oryza sativa subsp. japonica</name>
    <name type="common">Rice</name>
    <dbReference type="NCBI Taxonomy" id="39947"/>
    <lineage>
        <taxon>Eukaryota</taxon>
        <taxon>Viridiplantae</taxon>
        <taxon>Streptophyta</taxon>
        <taxon>Embryophyta</taxon>
        <taxon>Tracheophyta</taxon>
        <taxon>Spermatophyta</taxon>
        <taxon>Magnoliopsida</taxon>
        <taxon>Liliopsida</taxon>
        <taxon>Poales</taxon>
        <taxon>Poaceae</taxon>
        <taxon>BOP clade</taxon>
        <taxon>Oryzoideae</taxon>
        <taxon>Oryzeae</taxon>
        <taxon>Oryzinae</taxon>
        <taxon>Oryza</taxon>
        <taxon>Oryza sativa</taxon>
    </lineage>
</organism>
<evidence type="ECO:0000313" key="4">
    <source>
        <dbReference type="Proteomes" id="UP000000763"/>
    </source>
</evidence>
<keyword evidence="2" id="KW-1133">Transmembrane helix</keyword>
<reference evidence="4" key="1">
    <citation type="journal article" date="2005" name="Nature">
        <title>The map-based sequence of the rice genome.</title>
        <authorList>
            <consortium name="International rice genome sequencing project (IRGSP)"/>
            <person name="Matsumoto T."/>
            <person name="Wu J."/>
            <person name="Kanamori H."/>
            <person name="Katayose Y."/>
            <person name="Fujisawa M."/>
            <person name="Namiki N."/>
            <person name="Mizuno H."/>
            <person name="Yamamoto K."/>
            <person name="Antonio B.A."/>
            <person name="Baba T."/>
            <person name="Sakata K."/>
            <person name="Nagamura Y."/>
            <person name="Aoki H."/>
            <person name="Arikawa K."/>
            <person name="Arita K."/>
            <person name="Bito T."/>
            <person name="Chiden Y."/>
            <person name="Fujitsuka N."/>
            <person name="Fukunaka R."/>
            <person name="Hamada M."/>
            <person name="Harada C."/>
            <person name="Hayashi A."/>
            <person name="Hijishita S."/>
            <person name="Honda M."/>
            <person name="Hosokawa S."/>
            <person name="Ichikawa Y."/>
            <person name="Idonuma A."/>
            <person name="Iijima M."/>
            <person name="Ikeda M."/>
            <person name="Ikeno M."/>
            <person name="Ito K."/>
            <person name="Ito S."/>
            <person name="Ito T."/>
            <person name="Ito Y."/>
            <person name="Ito Y."/>
            <person name="Iwabuchi A."/>
            <person name="Kamiya K."/>
            <person name="Karasawa W."/>
            <person name="Kurita K."/>
            <person name="Katagiri S."/>
            <person name="Kikuta A."/>
            <person name="Kobayashi H."/>
            <person name="Kobayashi N."/>
            <person name="Machita K."/>
            <person name="Maehara T."/>
            <person name="Masukawa M."/>
            <person name="Mizubayashi T."/>
            <person name="Mukai Y."/>
            <person name="Nagasaki H."/>
            <person name="Nagata Y."/>
            <person name="Naito S."/>
            <person name="Nakashima M."/>
            <person name="Nakama Y."/>
            <person name="Nakamichi Y."/>
            <person name="Nakamura M."/>
            <person name="Meguro A."/>
            <person name="Negishi M."/>
            <person name="Ohta I."/>
            <person name="Ohta T."/>
            <person name="Okamoto M."/>
            <person name="Ono N."/>
            <person name="Saji S."/>
            <person name="Sakaguchi M."/>
            <person name="Sakai K."/>
            <person name="Shibata M."/>
            <person name="Shimokawa T."/>
            <person name="Song J."/>
            <person name="Takazaki Y."/>
            <person name="Terasawa K."/>
            <person name="Tsugane M."/>
            <person name="Tsuji K."/>
            <person name="Ueda S."/>
            <person name="Waki K."/>
            <person name="Yamagata H."/>
            <person name="Yamamoto M."/>
            <person name="Yamamoto S."/>
            <person name="Yamane H."/>
            <person name="Yoshiki S."/>
            <person name="Yoshihara R."/>
            <person name="Yukawa K."/>
            <person name="Zhong H."/>
            <person name="Yano M."/>
            <person name="Yuan Q."/>
            <person name="Ouyang S."/>
            <person name="Liu J."/>
            <person name="Jones K.M."/>
            <person name="Gansberger K."/>
            <person name="Moffat K."/>
            <person name="Hill J."/>
            <person name="Bera J."/>
            <person name="Fadrosh D."/>
            <person name="Jin S."/>
            <person name="Johri S."/>
            <person name="Kim M."/>
            <person name="Overton L."/>
            <person name="Reardon M."/>
            <person name="Tsitrin T."/>
            <person name="Vuong H."/>
            <person name="Weaver B."/>
            <person name="Ciecko A."/>
            <person name="Tallon L."/>
            <person name="Jackson J."/>
            <person name="Pai G."/>
            <person name="Aken S.V."/>
            <person name="Utterback T."/>
            <person name="Reidmuller S."/>
            <person name="Feldblyum T."/>
            <person name="Hsiao J."/>
            <person name="Zismann V."/>
            <person name="Iobst S."/>
            <person name="de Vazeille A.R."/>
            <person name="Buell C.R."/>
            <person name="Ying K."/>
            <person name="Li Y."/>
            <person name="Lu T."/>
            <person name="Huang Y."/>
            <person name="Zhao Q."/>
            <person name="Feng Q."/>
            <person name="Zhang L."/>
            <person name="Zhu J."/>
            <person name="Weng Q."/>
            <person name="Mu J."/>
            <person name="Lu Y."/>
            <person name="Fan D."/>
            <person name="Liu Y."/>
            <person name="Guan J."/>
            <person name="Zhang Y."/>
            <person name="Yu S."/>
            <person name="Liu X."/>
            <person name="Zhang Y."/>
            <person name="Hong G."/>
            <person name="Han B."/>
            <person name="Choisne N."/>
            <person name="Demange N."/>
            <person name="Orjeda G."/>
            <person name="Samain S."/>
            <person name="Cattolico L."/>
            <person name="Pelletier E."/>
            <person name="Couloux A."/>
            <person name="Segurens B."/>
            <person name="Wincker P."/>
            <person name="D'Hont A."/>
            <person name="Scarpelli C."/>
            <person name="Weissenbach J."/>
            <person name="Salanoubat M."/>
            <person name="Quetier F."/>
            <person name="Yu Y."/>
            <person name="Kim H.R."/>
            <person name="Rambo T."/>
            <person name="Currie J."/>
            <person name="Collura K."/>
            <person name="Luo M."/>
            <person name="Yang T."/>
            <person name="Ammiraju J.S.S."/>
            <person name="Engler F."/>
            <person name="Soderlund C."/>
            <person name="Wing R.A."/>
            <person name="Palmer L.E."/>
            <person name="de la Bastide M."/>
            <person name="Spiegel L."/>
            <person name="Nascimento L."/>
            <person name="Zutavern T."/>
            <person name="O'Shaughnessy A."/>
            <person name="Dike S."/>
            <person name="Dedhia N."/>
            <person name="Preston R."/>
            <person name="Balija V."/>
            <person name="McCombie W.R."/>
            <person name="Chow T."/>
            <person name="Chen H."/>
            <person name="Chung M."/>
            <person name="Chen C."/>
            <person name="Shaw J."/>
            <person name="Wu H."/>
            <person name="Hsiao K."/>
            <person name="Chao Y."/>
            <person name="Chu M."/>
            <person name="Cheng C."/>
            <person name="Hour A."/>
            <person name="Lee P."/>
            <person name="Lin S."/>
            <person name="Lin Y."/>
            <person name="Liou J."/>
            <person name="Liu S."/>
            <person name="Hsing Y."/>
            <person name="Raghuvanshi S."/>
            <person name="Mohanty A."/>
            <person name="Bharti A.K."/>
            <person name="Gaur A."/>
            <person name="Gupta V."/>
            <person name="Kumar D."/>
            <person name="Ravi V."/>
            <person name="Vij S."/>
            <person name="Kapur A."/>
            <person name="Khurana P."/>
            <person name="Khurana P."/>
            <person name="Khurana J.P."/>
            <person name="Tyagi A.K."/>
            <person name="Gaikwad K."/>
            <person name="Singh A."/>
            <person name="Dalal V."/>
            <person name="Srivastava S."/>
            <person name="Dixit A."/>
            <person name="Pal A.K."/>
            <person name="Ghazi I.A."/>
            <person name="Yadav M."/>
            <person name="Pandit A."/>
            <person name="Bhargava A."/>
            <person name="Sureshbabu K."/>
            <person name="Batra K."/>
            <person name="Sharma T.R."/>
            <person name="Mohapatra T."/>
            <person name="Singh N.K."/>
            <person name="Messing J."/>
            <person name="Nelson A.B."/>
            <person name="Fuks G."/>
            <person name="Kavchok S."/>
            <person name="Keizer G."/>
            <person name="Linton E."/>
            <person name="Llaca V."/>
            <person name="Song R."/>
            <person name="Tanyolac B."/>
            <person name="Young S."/>
            <person name="Ho-Il K."/>
            <person name="Hahn J.H."/>
            <person name="Sangsakoo G."/>
            <person name="Vanavichit A."/>
            <person name="de Mattos Luiz.A.T."/>
            <person name="Zimmer P.D."/>
            <person name="Malone G."/>
            <person name="Dellagostin O."/>
            <person name="de Oliveira A.C."/>
            <person name="Bevan M."/>
            <person name="Bancroft I."/>
            <person name="Minx P."/>
            <person name="Cordum H."/>
            <person name="Wilson R."/>
            <person name="Cheng Z."/>
            <person name="Jin W."/>
            <person name="Jiang J."/>
            <person name="Leong S.A."/>
            <person name="Iwama H."/>
            <person name="Gojobori T."/>
            <person name="Itoh T."/>
            <person name="Niimura Y."/>
            <person name="Fujii Y."/>
            <person name="Habara T."/>
            <person name="Sakai H."/>
            <person name="Sato Y."/>
            <person name="Wilson G."/>
            <person name="Kumar K."/>
            <person name="McCouch S."/>
            <person name="Juretic N."/>
            <person name="Hoen D."/>
            <person name="Wright S."/>
            <person name="Bruskiewich R."/>
            <person name="Bureau T."/>
            <person name="Miyao A."/>
            <person name="Hirochika H."/>
            <person name="Nishikawa T."/>
            <person name="Kadowaki K."/>
            <person name="Sugiura M."/>
            <person name="Burr B."/>
            <person name="Sasaki T."/>
        </authorList>
    </citation>
    <scope>NUCLEOTIDE SEQUENCE [LARGE SCALE GENOMIC DNA]</scope>
    <source>
        <strain evidence="4">cv. Nipponbare</strain>
    </source>
</reference>
<evidence type="ECO:0000256" key="2">
    <source>
        <dbReference type="SAM" id="Phobius"/>
    </source>
</evidence>
<name>Q6ESL4_ORYSJ</name>
<feature type="region of interest" description="Disordered" evidence="1">
    <location>
        <begin position="165"/>
        <end position="190"/>
    </location>
</feature>
<protein>
    <submittedName>
        <fullName evidence="3">Uncharacterized protein</fullName>
    </submittedName>
</protein>
<proteinExistence type="predicted"/>
<keyword evidence="2" id="KW-0472">Membrane</keyword>
<dbReference type="EMBL" id="AP005093">
    <property type="protein sequence ID" value="BAD28356.1"/>
    <property type="molecule type" value="Genomic_DNA"/>
</dbReference>
<accession>Q6ESL4</accession>
<reference evidence="4" key="2">
    <citation type="journal article" date="2008" name="Nucleic Acids Res.">
        <title>The rice annotation project database (RAP-DB): 2008 update.</title>
        <authorList>
            <consortium name="The rice annotation project (RAP)"/>
        </authorList>
    </citation>
    <scope>GENOME REANNOTATION</scope>
    <source>
        <strain evidence="4">cv. Nipponbare</strain>
    </source>
</reference>
<dbReference type="AlphaFoldDB" id="Q6ESL4"/>
<feature type="transmembrane region" description="Helical" evidence="2">
    <location>
        <begin position="6"/>
        <end position="26"/>
    </location>
</feature>
<evidence type="ECO:0000256" key="1">
    <source>
        <dbReference type="SAM" id="MobiDB-lite"/>
    </source>
</evidence>
<keyword evidence="2" id="KW-0812">Transmembrane</keyword>